<dbReference type="PANTHER" id="PTHR21422:SF9">
    <property type="entry name" value="RAB3 GTPASE-ACTIVATING PROTEIN CATALYTIC SUBUNIT"/>
    <property type="match status" value="1"/>
</dbReference>
<dbReference type="InterPro" id="IPR026147">
    <property type="entry name" value="Rab3GAP1_conserved"/>
</dbReference>
<evidence type="ECO:0000256" key="1">
    <source>
        <dbReference type="ARBA" id="ARBA00004496"/>
    </source>
</evidence>
<evidence type="ECO:0000256" key="3">
    <source>
        <dbReference type="ARBA" id="ARBA00015817"/>
    </source>
</evidence>
<dbReference type="Proteomes" id="UP000501690">
    <property type="component" value="Linkage Group LG1"/>
</dbReference>
<evidence type="ECO:0000313" key="9">
    <source>
        <dbReference type="Proteomes" id="UP000501690"/>
    </source>
</evidence>
<feature type="region of interest" description="Disordered" evidence="6">
    <location>
        <begin position="1"/>
        <end position="27"/>
    </location>
</feature>
<proteinExistence type="inferred from homology"/>
<reference evidence="8 9" key="1">
    <citation type="submission" date="2019-04" db="EMBL/GenBank/DDBJ databases">
        <title>An improved genome assembly and genetic linkage map for asparagus bean, Vigna unguiculata ssp. sesquipedialis.</title>
        <authorList>
            <person name="Xia Q."/>
            <person name="Zhang R."/>
            <person name="Dong Y."/>
        </authorList>
    </citation>
    <scope>NUCLEOTIDE SEQUENCE [LARGE SCALE GENOMIC DNA]</scope>
    <source>
        <tissue evidence="8">Leaf</tissue>
    </source>
</reference>
<evidence type="ECO:0000259" key="7">
    <source>
        <dbReference type="Pfam" id="PF13890"/>
    </source>
</evidence>
<dbReference type="Pfam" id="PF13890">
    <property type="entry name" value="Rab3-GTPase_cat"/>
    <property type="match status" value="1"/>
</dbReference>
<keyword evidence="4" id="KW-0343">GTPase activation</keyword>
<evidence type="ECO:0000256" key="4">
    <source>
        <dbReference type="ARBA" id="ARBA00022468"/>
    </source>
</evidence>
<comment type="similarity">
    <text evidence="2">Belongs to the Rab3-GAP catalytic subunit family.</text>
</comment>
<dbReference type="PANTHER" id="PTHR21422">
    <property type="entry name" value="RAB3 GTPASE-ACTIVATING PROTEIN CATALYTIC SUBUNIT"/>
    <property type="match status" value="1"/>
</dbReference>
<organism evidence="8 9">
    <name type="scientific">Vigna unguiculata</name>
    <name type="common">Cowpea</name>
    <dbReference type="NCBI Taxonomy" id="3917"/>
    <lineage>
        <taxon>Eukaryota</taxon>
        <taxon>Viridiplantae</taxon>
        <taxon>Streptophyta</taxon>
        <taxon>Embryophyta</taxon>
        <taxon>Tracheophyta</taxon>
        <taxon>Spermatophyta</taxon>
        <taxon>Magnoliopsida</taxon>
        <taxon>eudicotyledons</taxon>
        <taxon>Gunneridae</taxon>
        <taxon>Pentapetalae</taxon>
        <taxon>rosids</taxon>
        <taxon>fabids</taxon>
        <taxon>Fabales</taxon>
        <taxon>Fabaceae</taxon>
        <taxon>Papilionoideae</taxon>
        <taxon>50 kb inversion clade</taxon>
        <taxon>NPAAA clade</taxon>
        <taxon>indigoferoid/millettioid clade</taxon>
        <taxon>Phaseoleae</taxon>
        <taxon>Vigna</taxon>
    </lineage>
</organism>
<keyword evidence="5" id="KW-0963">Cytoplasm</keyword>
<dbReference type="GO" id="GO:0005096">
    <property type="term" value="F:GTPase activator activity"/>
    <property type="evidence" value="ECO:0007669"/>
    <property type="project" value="UniProtKB-KW"/>
</dbReference>
<dbReference type="EMBL" id="CP039345">
    <property type="protein sequence ID" value="QCD77826.1"/>
    <property type="molecule type" value="Genomic_DNA"/>
</dbReference>
<evidence type="ECO:0000256" key="6">
    <source>
        <dbReference type="SAM" id="MobiDB-lite"/>
    </source>
</evidence>
<feature type="domain" description="Rab3GAP catalytic subunit conserved" evidence="7">
    <location>
        <begin position="552"/>
        <end position="717"/>
    </location>
</feature>
<protein>
    <recommendedName>
        <fullName evidence="3">Rab3 GTPase-activating protein catalytic subunit</fullName>
    </recommendedName>
</protein>
<dbReference type="GO" id="GO:0005737">
    <property type="term" value="C:cytoplasm"/>
    <property type="evidence" value="ECO:0007669"/>
    <property type="project" value="UniProtKB-SubCell"/>
</dbReference>
<sequence>MASSSSSRKIHFDTTDDELTEHEEEEAEVEHFDDFTVASSWERFISEIEAVLRAWMSNAPNNLLEKGAVPLEDSGNLYKVKSEMKYAMKSYCMEFYFKTDPDGEIADWNFDLHDLQLCFGVNEFLVIAPQSASGVVLDAPEASKLLSAVAIALSNCSSLWPAFVPVHDPSRKAYIGIQSMGTVFTRRFEADRIGSQVPIKLMHLEGLYELFVSKFAYSTLDLSVHNFKVRFAMKLTFRTLPYDDDNMKAAKISKSEENVTGEISDGMQWDDDCSWSEWYSAEDPVKGFELIAIWSEKMVENSMEMAELENASPHEAEKWLISLRLEGSSGNPVGFSSELCLLVDALQMSFEAQFMEDFVSVENPGSDNIKSAMVIPSPTVRDRVLKELFIDGVQFSDFADSGHNKTSRAIKGAPLGSLFAQFCLHSLWFGNCNIRAIAVLWIEFVREVRWCWEESQLLPRMPTNGSIDLSTCLINQKLQMLAICIERKIQLNEEYEDCIGSLDQIDSMSEDESVIGDDSVSIHTSSDGFSGKVDRKVEDVHLSNDKETSDLTRRGSAGIVDSMMLLKSHQSMHAPYTQEAPLMTEDMHEERLKAVEAFGDSFNFSAQLERDILTSDMSAFKAANPDAIFEDFIRWHSPGDWEEYDDPEKSKSSSSSALDSKKSKDSWPPQGKLSKRMSEHGNLWRKLWNSAPSLPASEQKPLLDPNREGEKVLHYLETLPPHELLEQMVCTAFRAAVDTLSQTSYGELKQIETEMQQLYLTMASALRPLQVNRLSGDSETIEDLRRLTGTIERVEKLLTLAASLHRKLLKAPRLSTEIFSDYYNFYIQTTAKGFSEDIGEKEFDKKQEVRDVEREVLSNMFVPPTANQSWRKVLSMGNLLNGHEPIVREIIFSLRDRVSGNHYAARCGNVSQQEIQTYRMYICGTSNDLRVALSVVSGD</sequence>
<gene>
    <name evidence="8" type="ORF">DEO72_LG1g1454</name>
</gene>
<feature type="region of interest" description="Disordered" evidence="6">
    <location>
        <begin position="643"/>
        <end position="675"/>
    </location>
</feature>
<dbReference type="AlphaFoldDB" id="A0A4D6KIU4"/>
<feature type="compositionally biased region" description="Acidic residues" evidence="6">
    <location>
        <begin position="15"/>
        <end position="27"/>
    </location>
</feature>
<evidence type="ECO:0000313" key="8">
    <source>
        <dbReference type="EMBL" id="QCD77826.1"/>
    </source>
</evidence>
<evidence type="ECO:0000256" key="2">
    <source>
        <dbReference type="ARBA" id="ARBA00008856"/>
    </source>
</evidence>
<accession>A0A4D6KIU4</accession>
<name>A0A4D6KIU4_VIGUN</name>
<dbReference type="InterPro" id="IPR045700">
    <property type="entry name" value="Rab3GAP1"/>
</dbReference>
<keyword evidence="9" id="KW-1185">Reference proteome</keyword>
<evidence type="ECO:0000256" key="5">
    <source>
        <dbReference type="ARBA" id="ARBA00022490"/>
    </source>
</evidence>
<dbReference type="Gramene" id="Vigun06g080300.2.v1.2">
    <property type="protein sequence ID" value="Vigun06g080300.2.v1.2"/>
    <property type="gene ID" value="Vigun06g080300.v1.2"/>
</dbReference>
<dbReference type="OrthoDB" id="17346at2759"/>
<comment type="subcellular location">
    <subcellularLocation>
        <location evidence="1">Cytoplasm</location>
    </subcellularLocation>
</comment>